<feature type="compositionally biased region" description="Acidic residues" evidence="1">
    <location>
        <begin position="469"/>
        <end position="486"/>
    </location>
</feature>
<feature type="compositionally biased region" description="Polar residues" evidence="1">
    <location>
        <begin position="427"/>
        <end position="444"/>
    </location>
</feature>
<feature type="region of interest" description="Disordered" evidence="1">
    <location>
        <begin position="419"/>
        <end position="495"/>
    </location>
</feature>
<proteinExistence type="predicted"/>
<evidence type="ECO:0000313" key="3">
    <source>
        <dbReference type="Proteomes" id="UP001596023"/>
    </source>
</evidence>
<name>A0ABV9L3U2_9BACT</name>
<evidence type="ECO:0000313" key="2">
    <source>
        <dbReference type="EMBL" id="MFC4677184.1"/>
    </source>
</evidence>
<evidence type="ECO:0000256" key="1">
    <source>
        <dbReference type="SAM" id="MobiDB-lite"/>
    </source>
</evidence>
<accession>A0ABV9L3U2</accession>
<gene>
    <name evidence="2" type="ORF">ACFO6W_26245</name>
</gene>
<sequence>MILDDILVKDKKKGVNTFLPVDEQELAVNSKQLAVNSHQLTEGFDNLQATTGQNGDNLPATGQQYEGVTAARQSNLLANGSNPAAGTATRQAVKYPNKPQGLNDGEYEHLLKYFTPEALIRFTAPFDPDAGENILQRYYESAIPKPVAPDEKKVRNAQLIASIADGIGLLSQMYSYGKGAHVEKRDYSQSALSQATGRAKELENRYMQQSARYNDGLFNARLKDFQRMLDDYNTGKKGIQGVLAAKQKLDQAQAQFEDKQRLAYDKLAQEQANKDKDRKVREDNQKSLDSYRKAMVAQGWSRVGDAKNRTSAYVKKVSSSGGGKNTGYRMVIEANPADREAVRDNQLGADVRVFEMSKGEIDRYTREALSDPAFKARYPQYDRKPGLPGEAPRSFTEKERTDIAAAYLQEQYNNSFASTPAAPDYSVPSTGGSNTYRQWEQNNRLPGFGNNVPPATQPVAPSSLPVQAEEAEEAGIPEEEEEDEEFPSVGNIANF</sequence>
<protein>
    <submittedName>
        <fullName evidence="2">Uncharacterized protein</fullName>
    </submittedName>
</protein>
<dbReference type="EMBL" id="JBHSGN010000211">
    <property type="protein sequence ID" value="MFC4677184.1"/>
    <property type="molecule type" value="Genomic_DNA"/>
</dbReference>
<organism evidence="2 3">
    <name type="scientific">Dysgonomonas termitidis</name>
    <dbReference type="NCBI Taxonomy" id="1516126"/>
    <lineage>
        <taxon>Bacteria</taxon>
        <taxon>Pseudomonadati</taxon>
        <taxon>Bacteroidota</taxon>
        <taxon>Bacteroidia</taxon>
        <taxon>Bacteroidales</taxon>
        <taxon>Dysgonomonadaceae</taxon>
        <taxon>Dysgonomonas</taxon>
    </lineage>
</organism>
<reference evidence="3" key="1">
    <citation type="journal article" date="2019" name="Int. J. Syst. Evol. Microbiol.">
        <title>The Global Catalogue of Microorganisms (GCM) 10K type strain sequencing project: providing services to taxonomists for standard genome sequencing and annotation.</title>
        <authorList>
            <consortium name="The Broad Institute Genomics Platform"/>
            <consortium name="The Broad Institute Genome Sequencing Center for Infectious Disease"/>
            <person name="Wu L."/>
            <person name="Ma J."/>
        </authorList>
    </citation>
    <scope>NUCLEOTIDE SEQUENCE [LARGE SCALE GENOMIC DNA]</scope>
    <source>
        <strain evidence="3">CCUG 66188</strain>
    </source>
</reference>
<dbReference type="RefSeq" id="WP_380002109.1">
    <property type="nucleotide sequence ID" value="NZ_JBHSGN010000211.1"/>
</dbReference>
<dbReference type="Proteomes" id="UP001596023">
    <property type="component" value="Unassembled WGS sequence"/>
</dbReference>
<keyword evidence="3" id="KW-1185">Reference proteome</keyword>
<comment type="caution">
    <text evidence="2">The sequence shown here is derived from an EMBL/GenBank/DDBJ whole genome shotgun (WGS) entry which is preliminary data.</text>
</comment>